<feature type="transmembrane region" description="Helical" evidence="6">
    <location>
        <begin position="307"/>
        <end position="326"/>
    </location>
</feature>
<protein>
    <submittedName>
        <fullName evidence="8">MFS transporter</fullName>
    </submittedName>
</protein>
<feature type="transmembrane region" description="Helical" evidence="6">
    <location>
        <begin position="380"/>
        <end position="399"/>
    </location>
</feature>
<dbReference type="RefSeq" id="WP_108689341.1">
    <property type="nucleotide sequence ID" value="NZ_QCYK01000004.1"/>
</dbReference>
<dbReference type="EMBL" id="QCYK01000004">
    <property type="protein sequence ID" value="PUZ21689.1"/>
    <property type="molecule type" value="Genomic_DNA"/>
</dbReference>
<dbReference type="InterPro" id="IPR050189">
    <property type="entry name" value="MFS_Efflux_Transporters"/>
</dbReference>
<dbReference type="PROSITE" id="PS50850">
    <property type="entry name" value="MFS"/>
    <property type="match status" value="1"/>
</dbReference>
<feature type="transmembrane region" description="Helical" evidence="6">
    <location>
        <begin position="255"/>
        <end position="275"/>
    </location>
</feature>
<name>A0A2T7BBB7_9BACT</name>
<dbReference type="SUPFAM" id="SSF103473">
    <property type="entry name" value="MFS general substrate transporter"/>
    <property type="match status" value="1"/>
</dbReference>
<keyword evidence="9" id="KW-1185">Reference proteome</keyword>
<feature type="transmembrane region" description="Helical" evidence="6">
    <location>
        <begin position="54"/>
        <end position="73"/>
    </location>
</feature>
<feature type="transmembrane region" description="Helical" evidence="6">
    <location>
        <begin position="172"/>
        <end position="190"/>
    </location>
</feature>
<keyword evidence="4 6" id="KW-1133">Transmembrane helix</keyword>
<dbReference type="Proteomes" id="UP000244450">
    <property type="component" value="Unassembled WGS sequence"/>
</dbReference>
<evidence type="ECO:0000256" key="4">
    <source>
        <dbReference type="ARBA" id="ARBA00022989"/>
    </source>
</evidence>
<comment type="subcellular location">
    <subcellularLocation>
        <location evidence="1">Cell membrane</location>
        <topology evidence="1">Multi-pass membrane protein</topology>
    </subcellularLocation>
</comment>
<dbReference type="GO" id="GO:0022857">
    <property type="term" value="F:transmembrane transporter activity"/>
    <property type="evidence" value="ECO:0007669"/>
    <property type="project" value="InterPro"/>
</dbReference>
<evidence type="ECO:0000256" key="1">
    <source>
        <dbReference type="ARBA" id="ARBA00004651"/>
    </source>
</evidence>
<dbReference type="InterPro" id="IPR011701">
    <property type="entry name" value="MFS"/>
</dbReference>
<feature type="transmembrane region" description="Helical" evidence="6">
    <location>
        <begin position="221"/>
        <end position="243"/>
    </location>
</feature>
<evidence type="ECO:0000256" key="3">
    <source>
        <dbReference type="ARBA" id="ARBA00022692"/>
    </source>
</evidence>
<organism evidence="8 9">
    <name type="scientific">Chitinophaga parva</name>
    <dbReference type="NCBI Taxonomy" id="2169414"/>
    <lineage>
        <taxon>Bacteria</taxon>
        <taxon>Pseudomonadati</taxon>
        <taxon>Bacteroidota</taxon>
        <taxon>Chitinophagia</taxon>
        <taxon>Chitinophagales</taxon>
        <taxon>Chitinophagaceae</taxon>
        <taxon>Chitinophaga</taxon>
    </lineage>
</organism>
<dbReference type="GO" id="GO:0005886">
    <property type="term" value="C:plasma membrane"/>
    <property type="evidence" value="ECO:0007669"/>
    <property type="project" value="UniProtKB-SubCell"/>
</dbReference>
<feature type="transmembrane region" description="Helical" evidence="6">
    <location>
        <begin position="282"/>
        <end position="301"/>
    </location>
</feature>
<feature type="transmembrane region" description="Helical" evidence="6">
    <location>
        <begin position="347"/>
        <end position="368"/>
    </location>
</feature>
<reference evidence="8 9" key="1">
    <citation type="submission" date="2018-04" db="EMBL/GenBank/DDBJ databases">
        <title>Chitinophaga fuyangensis sp. nov., isolated from soil in a chemical factory.</title>
        <authorList>
            <person name="Chen K."/>
        </authorList>
    </citation>
    <scope>NUCLEOTIDE SEQUENCE [LARGE SCALE GENOMIC DNA]</scope>
    <source>
        <strain evidence="8 9">LY-1</strain>
    </source>
</reference>
<dbReference type="AlphaFoldDB" id="A0A2T7BBB7"/>
<dbReference type="PANTHER" id="PTHR43124:SF3">
    <property type="entry name" value="CHLORAMPHENICOL EFFLUX PUMP RV0191"/>
    <property type="match status" value="1"/>
</dbReference>
<evidence type="ECO:0000256" key="2">
    <source>
        <dbReference type="ARBA" id="ARBA00022475"/>
    </source>
</evidence>
<dbReference type="InterPro" id="IPR020846">
    <property type="entry name" value="MFS_dom"/>
</dbReference>
<keyword evidence="3 6" id="KW-0812">Transmembrane</keyword>
<comment type="caution">
    <text evidence="8">The sequence shown here is derived from an EMBL/GenBank/DDBJ whole genome shotgun (WGS) entry which is preliminary data.</text>
</comment>
<dbReference type="OrthoDB" id="9812221at2"/>
<dbReference type="PANTHER" id="PTHR43124">
    <property type="entry name" value="PURINE EFFLUX PUMP PBUE"/>
    <property type="match status" value="1"/>
</dbReference>
<evidence type="ECO:0000313" key="8">
    <source>
        <dbReference type="EMBL" id="PUZ21689.1"/>
    </source>
</evidence>
<evidence type="ECO:0000313" key="9">
    <source>
        <dbReference type="Proteomes" id="UP000244450"/>
    </source>
</evidence>
<keyword evidence="5 6" id="KW-0472">Membrane</keyword>
<dbReference type="InterPro" id="IPR036259">
    <property type="entry name" value="MFS_trans_sf"/>
</dbReference>
<feature type="transmembrane region" description="Helical" evidence="6">
    <location>
        <begin position="85"/>
        <end position="107"/>
    </location>
</feature>
<dbReference type="Gene3D" id="1.20.1250.20">
    <property type="entry name" value="MFS general substrate transporter like domains"/>
    <property type="match status" value="1"/>
</dbReference>
<dbReference type="Pfam" id="PF07690">
    <property type="entry name" value="MFS_1"/>
    <property type="match status" value="1"/>
</dbReference>
<gene>
    <name evidence="8" type="ORF">DCC81_24165</name>
</gene>
<proteinExistence type="predicted"/>
<evidence type="ECO:0000256" key="6">
    <source>
        <dbReference type="SAM" id="Phobius"/>
    </source>
</evidence>
<evidence type="ECO:0000259" key="7">
    <source>
        <dbReference type="PROSITE" id="PS50850"/>
    </source>
</evidence>
<accession>A0A2T7BBB7</accession>
<feature type="transmembrane region" description="Helical" evidence="6">
    <location>
        <begin position="12"/>
        <end position="34"/>
    </location>
</feature>
<feature type="transmembrane region" description="Helical" evidence="6">
    <location>
        <begin position="113"/>
        <end position="133"/>
    </location>
</feature>
<sequence length="424" mass="45512">MNTPSATSFTRYQKFMIALIALIQFTVILDFMVISPLGAMLTKSMRISATQFGWIVSAYAFSAAVSGIAAAGFADRFDRKQMLLFFYAGFTGGTLLCGVASGFWFLLMARMVTGLFGGVMFSIGMAIVADLFPLQVRGRVMGFVQMAFASSQVLGIPIGLKLAGMFDWHAPFLLIVGVCVLIGLAIWRGMQPMREHLKRGPVAHPMQHLLATAAQPRYQQAFLTTVFISTGGFLLMPYSSNFLVNNVGIKQEDLFMLYMVTGAAGLVAGPLIGRLADKAGKYNVFIAGSCLAILMVIWFTQLGITPLWLVMIVNAVMMTAVTSRMIPSQALISAVPDMKDRGAFMAINASVQQMGGGVAAVIGGAIITSEPSGFLHHFDVIGYVCVAAFVICAVCMFVVNKAIQQKQSQPAAEPTAAPVIVMAE</sequence>
<keyword evidence="2" id="KW-1003">Cell membrane</keyword>
<evidence type="ECO:0000256" key="5">
    <source>
        <dbReference type="ARBA" id="ARBA00023136"/>
    </source>
</evidence>
<feature type="domain" description="Major facilitator superfamily (MFS) profile" evidence="7">
    <location>
        <begin position="16"/>
        <end position="404"/>
    </location>
</feature>
<dbReference type="CDD" id="cd17324">
    <property type="entry name" value="MFS_NepI_like"/>
    <property type="match status" value="1"/>
</dbReference>